<dbReference type="GO" id="GO:0016052">
    <property type="term" value="P:carbohydrate catabolic process"/>
    <property type="evidence" value="ECO:0007669"/>
    <property type="project" value="InterPro"/>
</dbReference>
<dbReference type="InterPro" id="IPR055170">
    <property type="entry name" value="GFO_IDH_MocA-like_dom"/>
</dbReference>
<dbReference type="InterPro" id="IPR050463">
    <property type="entry name" value="Gfo/Idh/MocA_oxidrdct_glycsds"/>
</dbReference>
<accession>A0A7X0SM17</accession>
<keyword evidence="1" id="KW-0560">Oxidoreductase</keyword>
<proteinExistence type="predicted"/>
<dbReference type="Proteomes" id="UP000564644">
    <property type="component" value="Unassembled WGS sequence"/>
</dbReference>
<organism evidence="5 6">
    <name type="scientific">Cohnella zeiphila</name>
    <dbReference type="NCBI Taxonomy" id="2761120"/>
    <lineage>
        <taxon>Bacteria</taxon>
        <taxon>Bacillati</taxon>
        <taxon>Bacillota</taxon>
        <taxon>Bacilli</taxon>
        <taxon>Bacillales</taxon>
        <taxon>Paenibacillaceae</taxon>
        <taxon>Cohnella</taxon>
    </lineage>
</organism>
<dbReference type="Gene3D" id="3.30.360.10">
    <property type="entry name" value="Dihydrodipicolinate Reductase, domain 2"/>
    <property type="match status" value="1"/>
</dbReference>
<dbReference type="GO" id="GO:0000166">
    <property type="term" value="F:nucleotide binding"/>
    <property type="evidence" value="ECO:0007669"/>
    <property type="project" value="InterPro"/>
</dbReference>
<feature type="domain" description="Gfo/Idh/MocA-like oxidoreductase N-terminal" evidence="2">
    <location>
        <begin position="4"/>
        <end position="127"/>
    </location>
</feature>
<dbReference type="GO" id="GO:0030246">
    <property type="term" value="F:carbohydrate binding"/>
    <property type="evidence" value="ECO:0007669"/>
    <property type="project" value="InterPro"/>
</dbReference>
<dbReference type="SUPFAM" id="SSF55347">
    <property type="entry name" value="Glyceraldehyde-3-phosphate dehydrogenase-like, C-terminal domain"/>
    <property type="match status" value="1"/>
</dbReference>
<dbReference type="PANTHER" id="PTHR43818">
    <property type="entry name" value="BCDNA.GH03377"/>
    <property type="match status" value="1"/>
</dbReference>
<dbReference type="EMBL" id="JACJVO010000020">
    <property type="protein sequence ID" value="MBB6732421.1"/>
    <property type="molecule type" value="Genomic_DNA"/>
</dbReference>
<dbReference type="PANTHER" id="PTHR43818:SF11">
    <property type="entry name" value="BCDNA.GH03377"/>
    <property type="match status" value="1"/>
</dbReference>
<feature type="domain" description="Carbohydrate-binding" evidence="3">
    <location>
        <begin position="360"/>
        <end position="545"/>
    </location>
</feature>
<dbReference type="Gene3D" id="3.40.50.720">
    <property type="entry name" value="NAD(P)-binding Rossmann-like Domain"/>
    <property type="match status" value="1"/>
</dbReference>
<protein>
    <submittedName>
        <fullName evidence="5">Gfo/Idh/MocA family oxidoreductase</fullName>
    </submittedName>
</protein>
<dbReference type="SUPFAM" id="SSF51735">
    <property type="entry name" value="NAD(P)-binding Rossmann-fold domains"/>
    <property type="match status" value="1"/>
</dbReference>
<dbReference type="AlphaFoldDB" id="A0A7X0SM17"/>
<evidence type="ECO:0000259" key="4">
    <source>
        <dbReference type="Pfam" id="PF22725"/>
    </source>
</evidence>
<dbReference type="GO" id="GO:0004553">
    <property type="term" value="F:hydrolase activity, hydrolyzing O-glycosyl compounds"/>
    <property type="evidence" value="ECO:0007669"/>
    <property type="project" value="InterPro"/>
</dbReference>
<evidence type="ECO:0000313" key="5">
    <source>
        <dbReference type="EMBL" id="MBB6732421.1"/>
    </source>
</evidence>
<keyword evidence="6" id="KW-1185">Reference proteome</keyword>
<sequence>MTYRIAIAGCGGIADRHLAAIKRMEETNGRARAVAVADTAQERAQAAADRYGGNAAVYVDYKQMIRETKPDIVVIALPHFLHLEAACFAAEAGCHVLLEKPMALTVSECDLIIGTVKRNRVRLLVGHTQRYIRENLAAKRLIEEGALGELVMAHDVRHTDYYANGRPDWFFRKELSGGGIAFNLGSHSIDKIMWLAGSQASSVAGSLSHHGGRGDAEGSMIAYLRLQNNLPATIVQSGYKGAPAHYTELIFTKGMLRLETGRGLQISRGGPYEPLELPESADPFLLQLEDLMQYIETGRPPACTMEYSRHVIEVLEALSRSHLSGQEELVSGLMDLPSTDQEQIVVPKTTRPDGEAGSRTAIRHYLWMQTDYRPKVTFALSYTEEELRLVFRVYEEAPLIRYTRPNDPVYRDSCVEFFLQPAPAEDARYLNFEMNAAGTLLVGLGKGRQDRLYLGPSDRPVVPVETAAGLRDPDTGELYWTARLRIPLGWLSSLFPSFVPRTGAAMRGNFYKCGDETQVPHYGCWSQVRSDVPDFHRSEDFGTLVLG</sequence>
<feature type="domain" description="GFO/IDH/MocA-like oxidoreductase" evidence="4">
    <location>
        <begin position="137"/>
        <end position="257"/>
    </location>
</feature>
<dbReference type="Pfam" id="PF16011">
    <property type="entry name" value="CBM9_2"/>
    <property type="match status" value="1"/>
</dbReference>
<dbReference type="SUPFAM" id="SSF49344">
    <property type="entry name" value="CBD9-like"/>
    <property type="match status" value="1"/>
</dbReference>
<evidence type="ECO:0000259" key="3">
    <source>
        <dbReference type="Pfam" id="PF16011"/>
    </source>
</evidence>
<reference evidence="5 6" key="1">
    <citation type="submission" date="2020-08" db="EMBL/GenBank/DDBJ databases">
        <title>Cohnella phylogeny.</title>
        <authorList>
            <person name="Dunlap C."/>
        </authorList>
    </citation>
    <scope>NUCLEOTIDE SEQUENCE [LARGE SCALE GENOMIC DNA]</scope>
    <source>
        <strain evidence="5 6">CBP 2801</strain>
    </source>
</reference>
<gene>
    <name evidence="5" type="ORF">H7C18_15985</name>
</gene>
<dbReference type="Pfam" id="PF22725">
    <property type="entry name" value="GFO_IDH_MocA_C3"/>
    <property type="match status" value="1"/>
</dbReference>
<name>A0A7X0SM17_9BACL</name>
<dbReference type="Pfam" id="PF01408">
    <property type="entry name" value="GFO_IDH_MocA"/>
    <property type="match status" value="1"/>
</dbReference>
<evidence type="ECO:0000313" key="6">
    <source>
        <dbReference type="Proteomes" id="UP000564644"/>
    </source>
</evidence>
<dbReference type="InterPro" id="IPR036291">
    <property type="entry name" value="NAD(P)-bd_dom_sf"/>
</dbReference>
<dbReference type="InterPro" id="IPR000683">
    <property type="entry name" value="Gfo/Idh/MocA-like_OxRdtase_N"/>
</dbReference>
<dbReference type="RefSeq" id="WP_185130092.1">
    <property type="nucleotide sequence ID" value="NZ_JACJVO010000020.1"/>
</dbReference>
<dbReference type="GO" id="GO:0016491">
    <property type="term" value="F:oxidoreductase activity"/>
    <property type="evidence" value="ECO:0007669"/>
    <property type="project" value="UniProtKB-KW"/>
</dbReference>
<dbReference type="CDD" id="cd09620">
    <property type="entry name" value="CBM9_like_3"/>
    <property type="match status" value="1"/>
</dbReference>
<dbReference type="InterPro" id="IPR010502">
    <property type="entry name" value="Carb-bd_dom_fam9"/>
</dbReference>
<comment type="caution">
    <text evidence="5">The sequence shown here is derived from an EMBL/GenBank/DDBJ whole genome shotgun (WGS) entry which is preliminary data.</text>
</comment>
<evidence type="ECO:0000259" key="2">
    <source>
        <dbReference type="Pfam" id="PF01408"/>
    </source>
</evidence>
<evidence type="ECO:0000256" key="1">
    <source>
        <dbReference type="ARBA" id="ARBA00023002"/>
    </source>
</evidence>
<dbReference type="Gene3D" id="2.60.40.1190">
    <property type="match status" value="1"/>
</dbReference>